<accession>A0A8H4VRH3</accession>
<evidence type="ECO:0000313" key="13">
    <source>
        <dbReference type="Proteomes" id="UP000521872"/>
    </source>
</evidence>
<feature type="signal peptide" evidence="10">
    <location>
        <begin position="1"/>
        <end position="23"/>
    </location>
</feature>
<evidence type="ECO:0000256" key="9">
    <source>
        <dbReference type="SAM" id="MobiDB-lite"/>
    </source>
</evidence>
<comment type="similarity">
    <text evidence="1">Belongs to the peptidase M43B family.</text>
</comment>
<dbReference type="GO" id="GO:0046872">
    <property type="term" value="F:metal ion binding"/>
    <property type="evidence" value="ECO:0007669"/>
    <property type="project" value="UniProtKB-KW"/>
</dbReference>
<gene>
    <name evidence="12" type="ORF">D9613_006334</name>
</gene>
<keyword evidence="3" id="KW-0479">Metal-binding</keyword>
<keyword evidence="2" id="KW-0645">Protease</keyword>
<dbReference type="InterPro" id="IPR024079">
    <property type="entry name" value="MetalloPept_cat_dom_sf"/>
</dbReference>
<name>A0A8H4VRH3_9AGAR</name>
<evidence type="ECO:0000256" key="2">
    <source>
        <dbReference type="ARBA" id="ARBA00022670"/>
    </source>
</evidence>
<dbReference type="SUPFAM" id="SSF55486">
    <property type="entry name" value="Metalloproteases ('zincins'), catalytic domain"/>
    <property type="match status" value="1"/>
</dbReference>
<evidence type="ECO:0000313" key="12">
    <source>
        <dbReference type="EMBL" id="KAF4617655.1"/>
    </source>
</evidence>
<keyword evidence="13" id="KW-1185">Reference proteome</keyword>
<feature type="chain" id="PRO_5034180149" description="Peptidase M43 pregnancy-associated plasma-A domain-containing protein" evidence="10">
    <location>
        <begin position="24"/>
        <end position="422"/>
    </location>
</feature>
<dbReference type="EMBL" id="JAACJL010000030">
    <property type="protein sequence ID" value="KAF4617655.1"/>
    <property type="molecule type" value="Genomic_DNA"/>
</dbReference>
<keyword evidence="7" id="KW-0482">Metalloprotease</keyword>
<feature type="domain" description="Peptidase M43 pregnancy-associated plasma-A" evidence="11">
    <location>
        <begin position="154"/>
        <end position="287"/>
    </location>
</feature>
<evidence type="ECO:0000256" key="4">
    <source>
        <dbReference type="ARBA" id="ARBA00022729"/>
    </source>
</evidence>
<dbReference type="CDD" id="cd04275">
    <property type="entry name" value="ZnMc_pappalysin_like"/>
    <property type="match status" value="1"/>
</dbReference>
<keyword evidence="8" id="KW-1015">Disulfide bond</keyword>
<keyword evidence="6" id="KW-0862">Zinc</keyword>
<dbReference type="PANTHER" id="PTHR47466:SF1">
    <property type="entry name" value="METALLOPROTEASE MEP1 (AFU_ORTHOLOGUE AFUA_1G07730)-RELATED"/>
    <property type="match status" value="1"/>
</dbReference>
<evidence type="ECO:0000256" key="1">
    <source>
        <dbReference type="ARBA" id="ARBA00008721"/>
    </source>
</evidence>
<evidence type="ECO:0000256" key="6">
    <source>
        <dbReference type="ARBA" id="ARBA00022833"/>
    </source>
</evidence>
<dbReference type="AlphaFoldDB" id="A0A8H4VRH3"/>
<keyword evidence="4 10" id="KW-0732">Signal</keyword>
<dbReference type="PANTHER" id="PTHR47466">
    <property type="match status" value="1"/>
</dbReference>
<reference evidence="12 13" key="1">
    <citation type="submission" date="2019-12" db="EMBL/GenBank/DDBJ databases">
        <authorList>
            <person name="Floudas D."/>
            <person name="Bentzer J."/>
            <person name="Ahren D."/>
            <person name="Johansson T."/>
            <person name="Persson P."/>
            <person name="Tunlid A."/>
        </authorList>
    </citation>
    <scope>NUCLEOTIDE SEQUENCE [LARGE SCALE GENOMIC DNA]</scope>
    <source>
        <strain evidence="12 13">CBS 102.39</strain>
    </source>
</reference>
<proteinExistence type="inferred from homology"/>
<dbReference type="Gene3D" id="3.40.390.10">
    <property type="entry name" value="Collagenase (Catalytic Domain)"/>
    <property type="match status" value="1"/>
</dbReference>
<comment type="caution">
    <text evidence="12">The sequence shown here is derived from an EMBL/GenBank/DDBJ whole genome shotgun (WGS) entry which is preliminary data.</text>
</comment>
<dbReference type="Pfam" id="PF05572">
    <property type="entry name" value="Peptidase_M43"/>
    <property type="match status" value="1"/>
</dbReference>
<dbReference type="GO" id="GO:0008237">
    <property type="term" value="F:metallopeptidase activity"/>
    <property type="evidence" value="ECO:0007669"/>
    <property type="project" value="UniProtKB-KW"/>
</dbReference>
<feature type="region of interest" description="Disordered" evidence="9">
    <location>
        <begin position="368"/>
        <end position="392"/>
    </location>
</feature>
<dbReference type="Proteomes" id="UP000521872">
    <property type="component" value="Unassembled WGS sequence"/>
</dbReference>
<dbReference type="InterPro" id="IPR008754">
    <property type="entry name" value="Peptidase_M43"/>
</dbReference>
<sequence>MKMLSTLCVAFTLAMTLVSEVAAVPRPEIRDAPHGIERRRGCGVHIKSARKAAAERRFQSQRLPAENENSTATIDVYFHVVFANETYQGGYVPDKQIHDQVDVLNKDYNITGLHFNLVNISRIKNEDWFLRVAPDSPQETGLKKTFRVGNSSTLNVYTVGLAEGDGAGLLGYATFPMDFAEKPTNDGVVILYSTLPGSTSPKYNLGRTLTHESGHWMGLYHTFEGGCTGTGDEVDDTPPEQSAAYGCPLKRDTCPGGGPDPVQNFMDYTDDSCMTGFTKGQAKRIKAQEVLAIDRDTTHVSFVLSTGNRRDAFTYTRRMELGHLREPTRGRRHLVRSYSEHGLSVGTTDVPSSGAPFIDNAGPVVDDGELEGPGEPNQALFRSTEAPAEGTGGWKTLRVREEGHWSGNPHLPFNIWSNGTGH</sequence>
<evidence type="ECO:0000256" key="7">
    <source>
        <dbReference type="ARBA" id="ARBA00023049"/>
    </source>
</evidence>
<protein>
    <recommendedName>
        <fullName evidence="11">Peptidase M43 pregnancy-associated plasma-A domain-containing protein</fullName>
    </recommendedName>
</protein>
<evidence type="ECO:0000256" key="8">
    <source>
        <dbReference type="ARBA" id="ARBA00023157"/>
    </source>
</evidence>
<evidence type="ECO:0000259" key="11">
    <source>
        <dbReference type="Pfam" id="PF05572"/>
    </source>
</evidence>
<keyword evidence="5" id="KW-0378">Hydrolase</keyword>
<evidence type="ECO:0000256" key="3">
    <source>
        <dbReference type="ARBA" id="ARBA00022723"/>
    </source>
</evidence>
<organism evidence="12 13">
    <name type="scientific">Agrocybe pediades</name>
    <dbReference type="NCBI Taxonomy" id="84607"/>
    <lineage>
        <taxon>Eukaryota</taxon>
        <taxon>Fungi</taxon>
        <taxon>Dikarya</taxon>
        <taxon>Basidiomycota</taxon>
        <taxon>Agaricomycotina</taxon>
        <taxon>Agaricomycetes</taxon>
        <taxon>Agaricomycetidae</taxon>
        <taxon>Agaricales</taxon>
        <taxon>Agaricineae</taxon>
        <taxon>Strophariaceae</taxon>
        <taxon>Agrocybe</taxon>
    </lineage>
</organism>
<evidence type="ECO:0000256" key="5">
    <source>
        <dbReference type="ARBA" id="ARBA00022801"/>
    </source>
</evidence>
<dbReference type="GO" id="GO:0006508">
    <property type="term" value="P:proteolysis"/>
    <property type="evidence" value="ECO:0007669"/>
    <property type="project" value="UniProtKB-KW"/>
</dbReference>
<evidence type="ECO:0000256" key="10">
    <source>
        <dbReference type="SAM" id="SignalP"/>
    </source>
</evidence>